<evidence type="ECO:0000313" key="3">
    <source>
        <dbReference type="Proteomes" id="UP000050501"/>
    </source>
</evidence>
<feature type="transmembrane region" description="Helical" evidence="1">
    <location>
        <begin position="6"/>
        <end position="27"/>
    </location>
</feature>
<feature type="transmembrane region" description="Helical" evidence="1">
    <location>
        <begin position="71"/>
        <end position="91"/>
    </location>
</feature>
<feature type="transmembrane region" description="Helical" evidence="1">
    <location>
        <begin position="39"/>
        <end position="59"/>
    </location>
</feature>
<accession>A0A0P6Z1W1</accession>
<dbReference type="AlphaFoldDB" id="A0A0P6Z1W1"/>
<keyword evidence="1" id="KW-0812">Transmembrane</keyword>
<organism evidence="2 3">
    <name type="scientific">Levilinea saccharolytica</name>
    <dbReference type="NCBI Taxonomy" id="229921"/>
    <lineage>
        <taxon>Bacteria</taxon>
        <taxon>Bacillati</taxon>
        <taxon>Chloroflexota</taxon>
        <taxon>Anaerolineae</taxon>
        <taxon>Anaerolineales</taxon>
        <taxon>Anaerolineaceae</taxon>
        <taxon>Levilinea</taxon>
    </lineage>
</organism>
<keyword evidence="3" id="KW-1185">Reference proteome</keyword>
<sequence length="111" mass="11381">MDFESLLGLLTSLSGLGALIAALVNVLKTAGLVQDGQAGTVSAGLNLAALAVLLALGVLRPEFDLGAADRLAGQLAVVLSTVFAFVWQLGAARLSHRLVLRGLPWVGKSFS</sequence>
<protein>
    <submittedName>
        <fullName evidence="2">Uncharacterized protein</fullName>
    </submittedName>
</protein>
<keyword evidence="1" id="KW-0472">Membrane</keyword>
<evidence type="ECO:0000313" key="2">
    <source>
        <dbReference type="EMBL" id="KPL91111.1"/>
    </source>
</evidence>
<dbReference type="Proteomes" id="UP000050501">
    <property type="component" value="Unassembled WGS sequence"/>
</dbReference>
<proteinExistence type="predicted"/>
<dbReference type="STRING" id="229921.ADN01_01725"/>
<name>A0A0P6Z1W1_9CHLR</name>
<gene>
    <name evidence="2" type="ORF">ADN01_01725</name>
</gene>
<dbReference type="RefSeq" id="WP_062417330.1">
    <property type="nucleotide sequence ID" value="NZ_DF967974.1"/>
</dbReference>
<dbReference type="EMBL" id="LGCM01000007">
    <property type="protein sequence ID" value="KPL91111.1"/>
    <property type="molecule type" value="Genomic_DNA"/>
</dbReference>
<reference evidence="2 3" key="1">
    <citation type="submission" date="2015-07" db="EMBL/GenBank/DDBJ databases">
        <title>Genome sequence of Levilinea saccharolytica DSM 16555.</title>
        <authorList>
            <person name="Hemp J."/>
            <person name="Ward L.M."/>
            <person name="Pace L.A."/>
            <person name="Fischer W.W."/>
        </authorList>
    </citation>
    <scope>NUCLEOTIDE SEQUENCE [LARGE SCALE GENOMIC DNA]</scope>
    <source>
        <strain evidence="2 3">KIBI-1</strain>
    </source>
</reference>
<keyword evidence="1" id="KW-1133">Transmembrane helix</keyword>
<comment type="caution">
    <text evidence="2">The sequence shown here is derived from an EMBL/GenBank/DDBJ whole genome shotgun (WGS) entry which is preliminary data.</text>
</comment>
<evidence type="ECO:0000256" key="1">
    <source>
        <dbReference type="SAM" id="Phobius"/>
    </source>
</evidence>